<gene>
    <name evidence="4" type="ORF">DNH61_11880</name>
</gene>
<dbReference type="AlphaFoldDB" id="A0A2W1LJR8"/>
<dbReference type="Gene3D" id="3.30.70.2330">
    <property type="match status" value="1"/>
</dbReference>
<dbReference type="Proteomes" id="UP000249522">
    <property type="component" value="Unassembled WGS sequence"/>
</dbReference>
<dbReference type="Pfam" id="PF08797">
    <property type="entry name" value="HIRAN"/>
    <property type="match status" value="1"/>
</dbReference>
<sequence length="88" mass="10395">METWNGRSLRLRIISSRTQIAKNMRIGDRVVLKREPENSYDIYAIKVLDYEANMLGDIVKEPALSFLLFEDWEYLVYHPDISLFNNKA</sequence>
<dbReference type="GO" id="GO:0008270">
    <property type="term" value="F:zinc ion binding"/>
    <property type="evidence" value="ECO:0007669"/>
    <property type="project" value="InterPro"/>
</dbReference>
<proteinExistence type="predicted"/>
<dbReference type="GO" id="GO:0003676">
    <property type="term" value="F:nucleic acid binding"/>
    <property type="evidence" value="ECO:0007669"/>
    <property type="project" value="InterPro"/>
</dbReference>
<feature type="domain" description="HIRAN" evidence="3">
    <location>
        <begin position="11"/>
        <end position="61"/>
    </location>
</feature>
<dbReference type="OrthoDB" id="1650885at2"/>
<keyword evidence="1" id="KW-0479">Metal-binding</keyword>
<keyword evidence="5" id="KW-1185">Reference proteome</keyword>
<accession>A0A2W1LJR8</accession>
<comment type="caution">
    <text evidence="4">The sequence shown here is derived from an EMBL/GenBank/DDBJ whole genome shotgun (WGS) entry which is preliminary data.</text>
</comment>
<evidence type="ECO:0000256" key="2">
    <source>
        <dbReference type="ARBA" id="ARBA00022801"/>
    </source>
</evidence>
<reference evidence="4 5" key="1">
    <citation type="submission" date="2018-06" db="EMBL/GenBank/DDBJ databases">
        <title>Paenibacillus imtechensis sp. nov.</title>
        <authorList>
            <person name="Pinnaka A.K."/>
            <person name="Singh H."/>
            <person name="Kaur M."/>
        </authorList>
    </citation>
    <scope>NUCLEOTIDE SEQUENCE [LARGE SCALE GENOMIC DNA]</scope>
    <source>
        <strain evidence="4 5">SMB1</strain>
    </source>
</reference>
<evidence type="ECO:0000313" key="5">
    <source>
        <dbReference type="Proteomes" id="UP000249522"/>
    </source>
</evidence>
<organism evidence="4 5">
    <name type="scientific">Paenibacillus sambharensis</name>
    <dbReference type="NCBI Taxonomy" id="1803190"/>
    <lineage>
        <taxon>Bacteria</taxon>
        <taxon>Bacillati</taxon>
        <taxon>Bacillota</taxon>
        <taxon>Bacilli</taxon>
        <taxon>Bacillales</taxon>
        <taxon>Paenibacillaceae</taxon>
        <taxon>Paenibacillus</taxon>
    </lineage>
</organism>
<protein>
    <recommendedName>
        <fullName evidence="3">HIRAN domain-containing protein</fullName>
    </recommendedName>
</protein>
<name>A0A2W1LJR8_9BACL</name>
<dbReference type="EMBL" id="QKRB01000044">
    <property type="protein sequence ID" value="PZD95252.1"/>
    <property type="molecule type" value="Genomic_DNA"/>
</dbReference>
<dbReference type="GO" id="GO:0016818">
    <property type="term" value="F:hydrolase activity, acting on acid anhydrides, in phosphorus-containing anhydrides"/>
    <property type="evidence" value="ECO:0007669"/>
    <property type="project" value="InterPro"/>
</dbReference>
<keyword evidence="2" id="KW-0378">Hydrolase</keyword>
<evidence type="ECO:0000313" key="4">
    <source>
        <dbReference type="EMBL" id="PZD95252.1"/>
    </source>
</evidence>
<evidence type="ECO:0000259" key="3">
    <source>
        <dbReference type="Pfam" id="PF08797"/>
    </source>
</evidence>
<dbReference type="RefSeq" id="WP_111146881.1">
    <property type="nucleotide sequence ID" value="NZ_QKRB01000044.1"/>
</dbReference>
<dbReference type="InterPro" id="IPR014905">
    <property type="entry name" value="HIRAN"/>
</dbReference>
<evidence type="ECO:0000256" key="1">
    <source>
        <dbReference type="ARBA" id="ARBA00022723"/>
    </source>
</evidence>